<protein>
    <submittedName>
        <fullName evidence="5">Uncharacterized protein</fullName>
    </submittedName>
</protein>
<name>A0A6Y1TKB3_SALET</name>
<dbReference type="EMBL" id="DAAFVE010000002">
    <property type="protein sequence ID" value="HAB1649502.1"/>
    <property type="molecule type" value="Genomic_DNA"/>
</dbReference>
<evidence type="ECO:0000256" key="1">
    <source>
        <dbReference type="ARBA" id="ARBA00010526"/>
    </source>
</evidence>
<dbReference type="SUPFAM" id="SSF68989">
    <property type="entry name" value="Hemolysin expression modulating protein HHA"/>
    <property type="match status" value="1"/>
</dbReference>
<evidence type="ECO:0000313" key="2">
    <source>
        <dbReference type="EMBL" id="HAB1649502.1"/>
    </source>
</evidence>
<dbReference type="EMBL" id="DAAHJG010000002">
    <property type="protein sequence ID" value="HAB6333915.1"/>
    <property type="molecule type" value="Genomic_DNA"/>
</dbReference>
<dbReference type="EMBL" id="DAAGNR010000002">
    <property type="protein sequence ID" value="HAB3818948.1"/>
    <property type="molecule type" value="Genomic_DNA"/>
</dbReference>
<evidence type="ECO:0000313" key="4">
    <source>
        <dbReference type="EMBL" id="HAB3818948.1"/>
    </source>
</evidence>
<dbReference type="Gene3D" id="1.20.1280.40">
    <property type="entry name" value="HHA"/>
    <property type="match status" value="1"/>
</dbReference>
<evidence type="ECO:0000313" key="6">
    <source>
        <dbReference type="EMBL" id="HAB4677890.1"/>
    </source>
</evidence>
<comment type="caution">
    <text evidence="5">The sequence shown here is derived from an EMBL/GenBank/DDBJ whole genome shotgun (WGS) entry which is preliminary data.</text>
</comment>
<reference evidence="5" key="1">
    <citation type="journal article" date="2018" name="Genome Biol.">
        <title>SKESA: strategic k-mer extension for scrupulous assemblies.</title>
        <authorList>
            <person name="Souvorov A."/>
            <person name="Agarwala R."/>
            <person name="Lipman D.J."/>
        </authorList>
    </citation>
    <scope>NUCLEOTIDE SEQUENCE</scope>
    <source>
        <strain evidence="5">Salmonella enterica</strain>
    </source>
</reference>
<dbReference type="InterPro" id="IPR036666">
    <property type="entry name" value="HHA_sf"/>
</dbReference>
<accession>A0A6Y1TKB3</accession>
<organism evidence="5">
    <name type="scientific">Salmonella enterica I</name>
    <dbReference type="NCBI Taxonomy" id="59201"/>
    <lineage>
        <taxon>Bacteria</taxon>
        <taxon>Pseudomonadati</taxon>
        <taxon>Pseudomonadota</taxon>
        <taxon>Gammaproteobacteria</taxon>
        <taxon>Enterobacterales</taxon>
        <taxon>Enterobacteriaceae</taxon>
        <taxon>Salmonella</taxon>
    </lineage>
</organism>
<comment type="similarity">
    <text evidence="1">Belongs to the Hha/YmoA/Cnu family.</text>
</comment>
<dbReference type="EMBL" id="DAAGPO010000002">
    <property type="protein sequence ID" value="HAB4030806.1"/>
    <property type="molecule type" value="Genomic_DNA"/>
</dbReference>
<evidence type="ECO:0000313" key="5">
    <source>
        <dbReference type="EMBL" id="HAB4030806.1"/>
    </source>
</evidence>
<dbReference type="Pfam" id="PF05321">
    <property type="entry name" value="HHA"/>
    <property type="match status" value="1"/>
</dbReference>
<evidence type="ECO:0000313" key="3">
    <source>
        <dbReference type="EMBL" id="HAB2007430.1"/>
    </source>
</evidence>
<sequence>MEETFSKMAFVRKLRKISDENLLERAIEHMEDKLSGNAREILYAAADHRRAELAMNQYFDKVPKEAWKYVR</sequence>
<gene>
    <name evidence="3" type="ORF">GB037_01070</name>
    <name evidence="7" type="ORF">GB614_06225</name>
    <name evidence="4" type="ORF">GBV61_06780</name>
    <name evidence="2" type="ORF">GBX92_05300</name>
    <name evidence="5" type="ORF">GBY45_06280</name>
    <name evidence="6" type="ORF">GBZ53_06725</name>
</gene>
<dbReference type="EMBL" id="DAAGVC010000002">
    <property type="protein sequence ID" value="HAB4677890.1"/>
    <property type="molecule type" value="Genomic_DNA"/>
</dbReference>
<dbReference type="InterPro" id="IPR007985">
    <property type="entry name" value="Hemolysn_expr_modulating_HHA"/>
</dbReference>
<reference evidence="5" key="2">
    <citation type="submission" date="2019-10" db="EMBL/GenBank/DDBJ databases">
        <authorList>
            <consortium name="NCBI Pathogen Detection Project"/>
        </authorList>
    </citation>
    <scope>NUCLEOTIDE SEQUENCE</scope>
    <source>
        <strain evidence="5">Salmonella enterica</strain>
    </source>
</reference>
<evidence type="ECO:0000313" key="7">
    <source>
        <dbReference type="EMBL" id="HAB6333915.1"/>
    </source>
</evidence>
<dbReference type="AlphaFoldDB" id="A0A6Y1TKB3"/>
<proteinExistence type="inferred from homology"/>
<dbReference type="EMBL" id="DAAFYI010000002">
    <property type="protein sequence ID" value="HAB2007430.1"/>
    <property type="molecule type" value="Genomic_DNA"/>
</dbReference>